<reference evidence="8 9" key="1">
    <citation type="journal article" name="Sci. Rep.">
        <title>Genome-scale phylogenetic analyses confirm Olpidium as the closest living zoosporic fungus to the non-flagellated, terrestrial fungi.</title>
        <authorList>
            <person name="Chang Y."/>
            <person name="Rochon D."/>
            <person name="Sekimoto S."/>
            <person name="Wang Y."/>
            <person name="Chovatia M."/>
            <person name="Sandor L."/>
            <person name="Salamov A."/>
            <person name="Grigoriev I.V."/>
            <person name="Stajich J.E."/>
            <person name="Spatafora J.W."/>
        </authorList>
    </citation>
    <scope>NUCLEOTIDE SEQUENCE [LARGE SCALE GENOMIC DNA]</scope>
    <source>
        <strain evidence="8">S191</strain>
    </source>
</reference>
<dbReference type="InterPro" id="IPR027417">
    <property type="entry name" value="P-loop_NTPase"/>
</dbReference>
<dbReference type="GO" id="GO:0003724">
    <property type="term" value="F:RNA helicase activity"/>
    <property type="evidence" value="ECO:0007669"/>
    <property type="project" value="UniProtKB-EC"/>
</dbReference>
<dbReference type="SMART" id="SM00487">
    <property type="entry name" value="DEXDc"/>
    <property type="match status" value="1"/>
</dbReference>
<evidence type="ECO:0000256" key="4">
    <source>
        <dbReference type="RuleBase" id="RU000492"/>
    </source>
</evidence>
<evidence type="ECO:0000313" key="9">
    <source>
        <dbReference type="Proteomes" id="UP000673691"/>
    </source>
</evidence>
<feature type="compositionally biased region" description="Basic residues" evidence="6">
    <location>
        <begin position="36"/>
        <end position="53"/>
    </location>
</feature>
<comment type="catalytic activity">
    <reaction evidence="5">
        <text>ATP + H2O = ADP + phosphate + H(+)</text>
        <dbReference type="Rhea" id="RHEA:13065"/>
        <dbReference type="ChEBI" id="CHEBI:15377"/>
        <dbReference type="ChEBI" id="CHEBI:15378"/>
        <dbReference type="ChEBI" id="CHEBI:30616"/>
        <dbReference type="ChEBI" id="CHEBI:43474"/>
        <dbReference type="ChEBI" id="CHEBI:456216"/>
        <dbReference type="EC" id="3.6.4.13"/>
    </reaction>
</comment>
<keyword evidence="5" id="KW-0694">RNA-binding</keyword>
<dbReference type="Proteomes" id="UP000673691">
    <property type="component" value="Unassembled WGS sequence"/>
</dbReference>
<feature type="domain" description="Helicase ATP-binding" evidence="7">
    <location>
        <begin position="227"/>
        <end position="444"/>
    </location>
</feature>
<evidence type="ECO:0000256" key="6">
    <source>
        <dbReference type="SAM" id="MobiDB-lite"/>
    </source>
</evidence>
<keyword evidence="9" id="KW-1185">Reference proteome</keyword>
<dbReference type="AlphaFoldDB" id="A0A8H7ZTM5"/>
<feature type="compositionally biased region" description="Low complexity" evidence="6">
    <location>
        <begin position="115"/>
        <end position="134"/>
    </location>
</feature>
<evidence type="ECO:0000256" key="1">
    <source>
        <dbReference type="ARBA" id="ARBA00022741"/>
    </source>
</evidence>
<keyword evidence="4" id="KW-0347">Helicase</keyword>
<comment type="similarity">
    <text evidence="4">Belongs to the DEAD box helicase family.</text>
</comment>
<dbReference type="InterPro" id="IPR014001">
    <property type="entry name" value="Helicase_ATP-bd"/>
</dbReference>
<evidence type="ECO:0000256" key="5">
    <source>
        <dbReference type="RuleBase" id="RU365068"/>
    </source>
</evidence>
<dbReference type="GO" id="GO:0016787">
    <property type="term" value="F:hydrolase activity"/>
    <property type="evidence" value="ECO:0007669"/>
    <property type="project" value="UniProtKB-KW"/>
</dbReference>
<dbReference type="PANTHER" id="PTHR24031">
    <property type="entry name" value="RNA HELICASE"/>
    <property type="match status" value="1"/>
</dbReference>
<dbReference type="OrthoDB" id="422663at2759"/>
<dbReference type="EMBL" id="JAEFCI010006889">
    <property type="protein sequence ID" value="KAG5459403.1"/>
    <property type="molecule type" value="Genomic_DNA"/>
</dbReference>
<dbReference type="Pfam" id="PF00270">
    <property type="entry name" value="DEAD"/>
    <property type="match status" value="1"/>
</dbReference>
<evidence type="ECO:0000256" key="3">
    <source>
        <dbReference type="ARBA" id="ARBA00022840"/>
    </source>
</evidence>
<sequence>MVAADDAGDDGGFVLNLINPAPAGGNARRPSLAVSGRKRKGQWKAKHLAKKAARASAWAPAAPDGGAGAAAQRPVASPAATAAATKQPDAANPGKRPVTKPSNHEQLRRRRRQDAAAGAADAGDADAGSAPPPAAAWQFAPAAAVNHGRPQVVSSLFSAIPELPAAPSASRDAEPAVRVAPSNAASSAAAHTFEALGVDADIAAHVTARLNVRRPTSIQRKVIPVLLNPGDDATNPVVRAQTGSGKTLSYLLPIVQRLLASGGDEAAPASRSLGTLAIVLTPTRELARQQAEVLDTILSLPPCTHTGKRRSHWIVAGTVSGGDKKKSEKARLRKGVTILVSTPGRLLDHLQNTESFAVEKLRWLVLDEADRLMDLGFEETIRKIVQILDSRARMHSQAAKAGAADSFGEVGCSPKRRQTILCSATLNDAVMRLADEDLTNTRVLEAELDVTPAEGKSAEEGVTEQSGANIAALSTTYNTPKQLRQSYVVTPAKLRLVALAAILKTM</sequence>
<dbReference type="GO" id="GO:0005524">
    <property type="term" value="F:ATP binding"/>
    <property type="evidence" value="ECO:0007669"/>
    <property type="project" value="UniProtKB-UniRule"/>
</dbReference>
<protein>
    <recommendedName>
        <fullName evidence="5">ATP-dependent RNA helicase</fullName>
        <ecNumber evidence="5">3.6.4.13</ecNumber>
    </recommendedName>
</protein>
<accession>A0A8H7ZTM5</accession>
<proteinExistence type="inferred from homology"/>
<evidence type="ECO:0000259" key="7">
    <source>
        <dbReference type="PROSITE" id="PS51192"/>
    </source>
</evidence>
<keyword evidence="1 4" id="KW-0547">Nucleotide-binding</keyword>
<dbReference type="PROSITE" id="PS51192">
    <property type="entry name" value="HELICASE_ATP_BIND_1"/>
    <property type="match status" value="1"/>
</dbReference>
<dbReference type="SUPFAM" id="SSF52540">
    <property type="entry name" value="P-loop containing nucleoside triphosphate hydrolases"/>
    <property type="match status" value="1"/>
</dbReference>
<feature type="region of interest" description="Disordered" evidence="6">
    <location>
        <begin position="1"/>
        <end position="134"/>
    </location>
</feature>
<organism evidence="8 9">
    <name type="scientific">Olpidium bornovanus</name>
    <dbReference type="NCBI Taxonomy" id="278681"/>
    <lineage>
        <taxon>Eukaryota</taxon>
        <taxon>Fungi</taxon>
        <taxon>Fungi incertae sedis</taxon>
        <taxon>Olpidiomycota</taxon>
        <taxon>Olpidiomycotina</taxon>
        <taxon>Olpidiomycetes</taxon>
        <taxon>Olpidiales</taxon>
        <taxon>Olpidiaceae</taxon>
        <taxon>Olpidium</taxon>
    </lineage>
</organism>
<dbReference type="GO" id="GO:0003723">
    <property type="term" value="F:RNA binding"/>
    <property type="evidence" value="ECO:0007669"/>
    <property type="project" value="UniProtKB-UniRule"/>
</dbReference>
<name>A0A8H7ZTM5_9FUNG</name>
<keyword evidence="2 4" id="KW-0378">Hydrolase</keyword>
<dbReference type="PROSITE" id="PS00039">
    <property type="entry name" value="DEAD_ATP_HELICASE"/>
    <property type="match status" value="1"/>
</dbReference>
<evidence type="ECO:0000256" key="2">
    <source>
        <dbReference type="ARBA" id="ARBA00022801"/>
    </source>
</evidence>
<feature type="compositionally biased region" description="Low complexity" evidence="6">
    <location>
        <begin position="54"/>
        <end position="93"/>
    </location>
</feature>
<keyword evidence="3 4" id="KW-0067">ATP-binding</keyword>
<dbReference type="Gene3D" id="3.40.50.300">
    <property type="entry name" value="P-loop containing nucleotide triphosphate hydrolases"/>
    <property type="match status" value="1"/>
</dbReference>
<comment type="function">
    <text evidence="5">RNA helicase.</text>
</comment>
<feature type="non-terminal residue" evidence="8">
    <location>
        <position position="506"/>
    </location>
</feature>
<gene>
    <name evidence="8" type="ORF">BJ554DRAFT_195</name>
</gene>
<evidence type="ECO:0000313" key="8">
    <source>
        <dbReference type="EMBL" id="KAG5459403.1"/>
    </source>
</evidence>
<comment type="domain">
    <text evidence="5">The Q motif is unique to and characteristic of the DEAD box family of RNA helicases and controls ATP binding and hydrolysis.</text>
</comment>
<dbReference type="InterPro" id="IPR000629">
    <property type="entry name" value="RNA-helicase_DEAD-box_CS"/>
</dbReference>
<dbReference type="EC" id="3.6.4.13" evidence="5"/>
<dbReference type="InterPro" id="IPR011545">
    <property type="entry name" value="DEAD/DEAH_box_helicase_dom"/>
</dbReference>
<comment type="caution">
    <text evidence="8">The sequence shown here is derived from an EMBL/GenBank/DDBJ whole genome shotgun (WGS) entry which is preliminary data.</text>
</comment>